<evidence type="ECO:0000256" key="5">
    <source>
        <dbReference type="PROSITE-ProRule" id="PRU01248"/>
    </source>
</evidence>
<evidence type="ECO:0000313" key="8">
    <source>
        <dbReference type="EMBL" id="EKU93394.1"/>
    </source>
</evidence>
<dbReference type="InterPro" id="IPR044068">
    <property type="entry name" value="CB"/>
</dbReference>
<dbReference type="InterPro" id="IPR050090">
    <property type="entry name" value="Tyrosine_recombinase_XerCD"/>
</dbReference>
<organism evidence="8 9">
    <name type="scientific">Alloiococcus otitis ATCC 51267</name>
    <dbReference type="NCBI Taxonomy" id="883081"/>
    <lineage>
        <taxon>Bacteria</taxon>
        <taxon>Bacillati</taxon>
        <taxon>Bacillota</taxon>
        <taxon>Bacilli</taxon>
        <taxon>Lactobacillales</taxon>
        <taxon>Carnobacteriaceae</taxon>
        <taxon>Alloiococcus</taxon>
    </lineage>
</organism>
<dbReference type="HOGENOM" id="CLU_027562_17_6_9"/>
<accession>K9E897</accession>
<evidence type="ECO:0000256" key="1">
    <source>
        <dbReference type="ARBA" id="ARBA00008857"/>
    </source>
</evidence>
<dbReference type="Gene3D" id="1.10.443.10">
    <property type="entry name" value="Intergrase catalytic core"/>
    <property type="match status" value="1"/>
</dbReference>
<dbReference type="InterPro" id="IPR004107">
    <property type="entry name" value="Integrase_SAM-like_N"/>
</dbReference>
<evidence type="ECO:0000259" key="6">
    <source>
        <dbReference type="PROSITE" id="PS51898"/>
    </source>
</evidence>
<dbReference type="RefSeq" id="WP_003778269.1">
    <property type="nucleotide sequence ID" value="NZ_JH992959.1"/>
</dbReference>
<dbReference type="EMBL" id="AGXA01000021">
    <property type="protein sequence ID" value="EKU93394.1"/>
    <property type="molecule type" value="Genomic_DNA"/>
</dbReference>
<dbReference type="GO" id="GO:0015074">
    <property type="term" value="P:DNA integration"/>
    <property type="evidence" value="ECO:0007669"/>
    <property type="project" value="UniProtKB-KW"/>
</dbReference>
<evidence type="ECO:0000256" key="2">
    <source>
        <dbReference type="ARBA" id="ARBA00022908"/>
    </source>
</evidence>
<evidence type="ECO:0000313" key="9">
    <source>
        <dbReference type="Proteomes" id="UP000009875"/>
    </source>
</evidence>
<name>K9E897_9LACT</name>
<keyword evidence="9" id="KW-1185">Reference proteome</keyword>
<dbReference type="CDD" id="cd01189">
    <property type="entry name" value="INT_ICEBs1_C_like"/>
    <property type="match status" value="1"/>
</dbReference>
<dbReference type="Gene3D" id="1.10.150.130">
    <property type="match status" value="1"/>
</dbReference>
<comment type="similarity">
    <text evidence="1">Belongs to the 'phage' integrase family.</text>
</comment>
<dbReference type="InterPro" id="IPR028259">
    <property type="entry name" value="AP2-like_int_N"/>
</dbReference>
<dbReference type="Pfam" id="PF14657">
    <property type="entry name" value="Arm-DNA-bind_4"/>
    <property type="match status" value="1"/>
</dbReference>
<feature type="domain" description="Core-binding (CB)" evidence="7">
    <location>
        <begin position="60"/>
        <end position="141"/>
    </location>
</feature>
<dbReference type="eggNOG" id="COG0582">
    <property type="taxonomic scope" value="Bacteria"/>
</dbReference>
<reference evidence="8 9" key="1">
    <citation type="submission" date="2012-09" db="EMBL/GenBank/DDBJ databases">
        <title>The Genome Sequence of Alloiococcus otitis ATCC 51267.</title>
        <authorList>
            <consortium name="The Broad Institute Genome Sequencing Platform"/>
            <person name="Earl A."/>
            <person name="Ward D."/>
            <person name="Feldgarden M."/>
            <person name="Gevers D."/>
            <person name="Huys G."/>
            <person name="Walker B."/>
            <person name="Young S.K."/>
            <person name="Zeng Q."/>
            <person name="Gargeya S."/>
            <person name="Fitzgerald M."/>
            <person name="Haas B."/>
            <person name="Abouelleil A."/>
            <person name="Alvarado L."/>
            <person name="Arachchi H.M."/>
            <person name="Berlin A.M."/>
            <person name="Chapman S.B."/>
            <person name="Goldberg J."/>
            <person name="Griggs A."/>
            <person name="Gujja S."/>
            <person name="Hansen M."/>
            <person name="Howarth C."/>
            <person name="Imamovic A."/>
            <person name="Larimer J."/>
            <person name="McCowen C."/>
            <person name="Montmayeur A."/>
            <person name="Murphy C."/>
            <person name="Neiman D."/>
            <person name="Pearson M."/>
            <person name="Priest M."/>
            <person name="Roberts A."/>
            <person name="Saif S."/>
            <person name="Shea T."/>
            <person name="Sisk P."/>
            <person name="Sykes S."/>
            <person name="Wortman J."/>
            <person name="Nusbaum C."/>
            <person name="Birren B."/>
        </authorList>
    </citation>
    <scope>NUCLEOTIDE SEQUENCE [LARGE SCALE GENOMIC DNA]</scope>
    <source>
        <strain evidence="8 9">ATCC 51267</strain>
    </source>
</reference>
<dbReference type="InterPro" id="IPR013762">
    <property type="entry name" value="Integrase-like_cat_sf"/>
</dbReference>
<dbReference type="SUPFAM" id="SSF56349">
    <property type="entry name" value="DNA breaking-rejoining enzymes"/>
    <property type="match status" value="1"/>
</dbReference>
<keyword evidence="3 5" id="KW-0238">DNA-binding</keyword>
<gene>
    <name evidence="8" type="ORF">HMPREF9698_01142</name>
</gene>
<evidence type="ECO:0008006" key="10">
    <source>
        <dbReference type="Google" id="ProtNLM"/>
    </source>
</evidence>
<evidence type="ECO:0000259" key="7">
    <source>
        <dbReference type="PROSITE" id="PS51900"/>
    </source>
</evidence>
<comment type="caution">
    <text evidence="8">The sequence shown here is derived from an EMBL/GenBank/DDBJ whole genome shotgun (WGS) entry which is preliminary data.</text>
</comment>
<dbReference type="Proteomes" id="UP000009875">
    <property type="component" value="Unassembled WGS sequence"/>
</dbReference>
<dbReference type="PROSITE" id="PS51898">
    <property type="entry name" value="TYR_RECOMBINASE"/>
    <property type="match status" value="1"/>
</dbReference>
<feature type="domain" description="Tyr recombinase" evidence="6">
    <location>
        <begin position="165"/>
        <end position="358"/>
    </location>
</feature>
<dbReference type="GO" id="GO:0003677">
    <property type="term" value="F:DNA binding"/>
    <property type="evidence" value="ECO:0007669"/>
    <property type="project" value="UniProtKB-UniRule"/>
</dbReference>
<dbReference type="Pfam" id="PF14659">
    <property type="entry name" value="Phage_int_SAM_3"/>
    <property type="match status" value="1"/>
</dbReference>
<dbReference type="InterPro" id="IPR011010">
    <property type="entry name" value="DNA_brk_join_enz"/>
</dbReference>
<evidence type="ECO:0000256" key="3">
    <source>
        <dbReference type="ARBA" id="ARBA00023125"/>
    </source>
</evidence>
<proteinExistence type="inferred from homology"/>
<evidence type="ECO:0000256" key="4">
    <source>
        <dbReference type="ARBA" id="ARBA00023172"/>
    </source>
</evidence>
<keyword evidence="2" id="KW-0229">DNA integration</keyword>
<dbReference type="PANTHER" id="PTHR30349:SF64">
    <property type="entry name" value="PROPHAGE INTEGRASE INTD-RELATED"/>
    <property type="match status" value="1"/>
</dbReference>
<dbReference type="InterPro" id="IPR010998">
    <property type="entry name" value="Integrase_recombinase_N"/>
</dbReference>
<keyword evidence="4" id="KW-0233">DNA recombination</keyword>
<protein>
    <recommendedName>
        <fullName evidence="10">Tyr recombinase domain-containing protein</fullName>
    </recommendedName>
</protein>
<dbReference type="GO" id="GO:0006310">
    <property type="term" value="P:DNA recombination"/>
    <property type="evidence" value="ECO:0007669"/>
    <property type="project" value="UniProtKB-KW"/>
</dbReference>
<sequence>MAFLKKVKSGWKYRISYKDPMTQELKQKSKSGFATKKEAQLHAAKTKEKLEQGLNFSKDISFIDYFEEWYKTYKKDKFSPSYNKDVETAIEQARDYFGQMKLKNITKHVYQKFLNDFGQGRTTSTVKKKHVFIGECLTDAFHEGLIPKDPTYKVTITGTKDRYEEADMYLNYNEAIKLSEQLKQNLKPTYTSRYMILLALATGLRFSEIVGLAWDDIDFEGHTLSVNRMFDYRTSQKFQKPKSEKSKRTIALDKATVAWLKRYKLQVQKDYPQYIFMDKFGQHVSNSGVNKALKKACSKAGVKEITFHKLRHTHCSILLYKGINIKYISKRLGHSSTQITYEVYGHILDELDQQEAQRVDDIMAEITSAGVHN</sequence>
<dbReference type="PROSITE" id="PS51900">
    <property type="entry name" value="CB"/>
    <property type="match status" value="1"/>
</dbReference>
<dbReference type="STRING" id="883081.HMPREF9698_01142"/>
<dbReference type="InterPro" id="IPR002104">
    <property type="entry name" value="Integrase_catalytic"/>
</dbReference>
<dbReference type="OrthoDB" id="9803188at2"/>
<dbReference type="Pfam" id="PF00589">
    <property type="entry name" value="Phage_integrase"/>
    <property type="match status" value="1"/>
</dbReference>
<dbReference type="AlphaFoldDB" id="K9E897"/>
<dbReference type="PANTHER" id="PTHR30349">
    <property type="entry name" value="PHAGE INTEGRASE-RELATED"/>
    <property type="match status" value="1"/>
</dbReference>